<comment type="caution">
    <text evidence="2">The sequence shown here is derived from an EMBL/GenBank/DDBJ whole genome shotgun (WGS) entry which is preliminary data.</text>
</comment>
<dbReference type="Proteomes" id="UP000828390">
    <property type="component" value="Unassembled WGS sequence"/>
</dbReference>
<reference evidence="2" key="1">
    <citation type="journal article" date="2019" name="bioRxiv">
        <title>The Genome of the Zebra Mussel, Dreissena polymorpha: A Resource for Invasive Species Research.</title>
        <authorList>
            <person name="McCartney M.A."/>
            <person name="Auch B."/>
            <person name="Kono T."/>
            <person name="Mallez S."/>
            <person name="Zhang Y."/>
            <person name="Obille A."/>
            <person name="Becker A."/>
            <person name="Abrahante J.E."/>
            <person name="Garbe J."/>
            <person name="Badalamenti J.P."/>
            <person name="Herman A."/>
            <person name="Mangelson H."/>
            <person name="Liachko I."/>
            <person name="Sullivan S."/>
            <person name="Sone E.D."/>
            <person name="Koren S."/>
            <person name="Silverstein K.A.T."/>
            <person name="Beckman K.B."/>
            <person name="Gohl D.M."/>
        </authorList>
    </citation>
    <scope>NUCLEOTIDE SEQUENCE</scope>
    <source>
        <strain evidence="2">Duluth1</strain>
        <tissue evidence="2">Whole animal</tissue>
    </source>
</reference>
<feature type="compositionally biased region" description="Polar residues" evidence="1">
    <location>
        <begin position="22"/>
        <end position="31"/>
    </location>
</feature>
<feature type="compositionally biased region" description="Acidic residues" evidence="1">
    <location>
        <begin position="34"/>
        <end position="66"/>
    </location>
</feature>
<keyword evidence="3" id="KW-1185">Reference proteome</keyword>
<feature type="region of interest" description="Disordered" evidence="1">
    <location>
        <begin position="1"/>
        <end position="66"/>
    </location>
</feature>
<evidence type="ECO:0000313" key="2">
    <source>
        <dbReference type="EMBL" id="KAH3892559.1"/>
    </source>
</evidence>
<reference evidence="2" key="2">
    <citation type="submission" date="2020-11" db="EMBL/GenBank/DDBJ databases">
        <authorList>
            <person name="McCartney M.A."/>
            <person name="Auch B."/>
            <person name="Kono T."/>
            <person name="Mallez S."/>
            <person name="Becker A."/>
            <person name="Gohl D.M."/>
            <person name="Silverstein K.A.T."/>
            <person name="Koren S."/>
            <person name="Bechman K.B."/>
            <person name="Herman A."/>
            <person name="Abrahante J.E."/>
            <person name="Garbe J."/>
        </authorList>
    </citation>
    <scope>NUCLEOTIDE SEQUENCE</scope>
    <source>
        <strain evidence="2">Duluth1</strain>
        <tissue evidence="2">Whole animal</tissue>
    </source>
</reference>
<name>A0A9D4S4S7_DREPO</name>
<dbReference type="EMBL" id="JAIWYP010000001">
    <property type="protein sequence ID" value="KAH3892559.1"/>
    <property type="molecule type" value="Genomic_DNA"/>
</dbReference>
<accession>A0A9D4S4S7</accession>
<gene>
    <name evidence="2" type="ORF">DPMN_016678</name>
</gene>
<dbReference type="AlphaFoldDB" id="A0A9D4S4S7"/>
<evidence type="ECO:0000313" key="3">
    <source>
        <dbReference type="Proteomes" id="UP000828390"/>
    </source>
</evidence>
<protein>
    <submittedName>
        <fullName evidence="2">Uncharacterized protein</fullName>
    </submittedName>
</protein>
<sequence>MFPSNKDSNDSSLEGLPPRKAYTSSELQTPQLLDCEELASEELYESDDTDDSDEVTGCDFVDEWSD</sequence>
<proteinExistence type="predicted"/>
<organism evidence="2 3">
    <name type="scientific">Dreissena polymorpha</name>
    <name type="common">Zebra mussel</name>
    <name type="synonym">Mytilus polymorpha</name>
    <dbReference type="NCBI Taxonomy" id="45954"/>
    <lineage>
        <taxon>Eukaryota</taxon>
        <taxon>Metazoa</taxon>
        <taxon>Spiralia</taxon>
        <taxon>Lophotrochozoa</taxon>
        <taxon>Mollusca</taxon>
        <taxon>Bivalvia</taxon>
        <taxon>Autobranchia</taxon>
        <taxon>Heteroconchia</taxon>
        <taxon>Euheterodonta</taxon>
        <taxon>Imparidentia</taxon>
        <taxon>Neoheterodontei</taxon>
        <taxon>Myida</taxon>
        <taxon>Dreissenoidea</taxon>
        <taxon>Dreissenidae</taxon>
        <taxon>Dreissena</taxon>
    </lineage>
</organism>
<evidence type="ECO:0000256" key="1">
    <source>
        <dbReference type="SAM" id="MobiDB-lite"/>
    </source>
</evidence>